<name>A0ABT6WYQ4_9ACTN</name>
<evidence type="ECO:0000256" key="6">
    <source>
        <dbReference type="ARBA" id="ARBA00023054"/>
    </source>
</evidence>
<organism evidence="11 12">
    <name type="scientific">Actinoplanes sandaracinus</name>
    <dbReference type="NCBI Taxonomy" id="3045177"/>
    <lineage>
        <taxon>Bacteria</taxon>
        <taxon>Bacillati</taxon>
        <taxon>Actinomycetota</taxon>
        <taxon>Actinomycetes</taxon>
        <taxon>Micromonosporales</taxon>
        <taxon>Micromonosporaceae</taxon>
        <taxon>Actinoplanes</taxon>
    </lineage>
</organism>
<reference evidence="11 12" key="1">
    <citation type="submission" date="2023-05" db="EMBL/GenBank/DDBJ databases">
        <title>Actinoplanes sp. NEAU-A12 genome sequencing.</title>
        <authorList>
            <person name="Wang Z.-S."/>
        </authorList>
    </citation>
    <scope>NUCLEOTIDE SEQUENCE [LARGE SCALE GENOMIC DNA]</scope>
    <source>
        <strain evidence="11 12">NEAU-A12</strain>
    </source>
</reference>
<feature type="coiled-coil region" evidence="9">
    <location>
        <begin position="25"/>
        <end position="52"/>
    </location>
</feature>
<evidence type="ECO:0000256" key="5">
    <source>
        <dbReference type="ARBA" id="ARBA00022618"/>
    </source>
</evidence>
<dbReference type="Pfam" id="PF05103">
    <property type="entry name" value="DivIVA"/>
    <property type="match status" value="1"/>
</dbReference>
<comment type="similarity">
    <text evidence="2">Belongs to the DivIVA family.</text>
</comment>
<dbReference type="InterPro" id="IPR007793">
    <property type="entry name" value="DivIVA_fam"/>
</dbReference>
<evidence type="ECO:0000256" key="4">
    <source>
        <dbReference type="ARBA" id="ARBA00022490"/>
    </source>
</evidence>
<dbReference type="InterPro" id="IPR019933">
    <property type="entry name" value="DivIVA_domain"/>
</dbReference>
<evidence type="ECO:0000256" key="1">
    <source>
        <dbReference type="ARBA" id="ARBA00004496"/>
    </source>
</evidence>
<accession>A0ABT6WYQ4</accession>
<comment type="subcellular location">
    <subcellularLocation>
        <location evidence="1">Cytoplasm</location>
    </subcellularLocation>
</comment>
<dbReference type="EMBL" id="JASCTH010000038">
    <property type="protein sequence ID" value="MDI6104861.1"/>
    <property type="molecule type" value="Genomic_DNA"/>
</dbReference>
<proteinExistence type="inferred from homology"/>
<evidence type="ECO:0000256" key="9">
    <source>
        <dbReference type="SAM" id="Coils"/>
    </source>
</evidence>
<feature type="region of interest" description="Disordered" evidence="10">
    <location>
        <begin position="1"/>
        <end position="20"/>
    </location>
</feature>
<dbReference type="Proteomes" id="UP001241758">
    <property type="component" value="Unassembled WGS sequence"/>
</dbReference>
<gene>
    <name evidence="11" type="ORF">QLQ12_40375</name>
</gene>
<evidence type="ECO:0000256" key="3">
    <source>
        <dbReference type="ARBA" id="ARBA00018787"/>
    </source>
</evidence>
<feature type="compositionally biased region" description="Low complexity" evidence="10">
    <location>
        <begin position="108"/>
        <end position="120"/>
    </location>
</feature>
<keyword evidence="4" id="KW-0963">Cytoplasm</keyword>
<evidence type="ECO:0000256" key="8">
    <source>
        <dbReference type="ARBA" id="ARBA00031737"/>
    </source>
</evidence>
<evidence type="ECO:0000313" key="11">
    <source>
        <dbReference type="EMBL" id="MDI6104861.1"/>
    </source>
</evidence>
<feature type="region of interest" description="Disordered" evidence="10">
    <location>
        <begin position="104"/>
        <end position="126"/>
    </location>
</feature>
<dbReference type="PANTHER" id="PTHR35794">
    <property type="entry name" value="CELL DIVISION PROTEIN DIVIVA"/>
    <property type="match status" value="1"/>
</dbReference>
<evidence type="ECO:0000256" key="10">
    <source>
        <dbReference type="SAM" id="MobiDB-lite"/>
    </source>
</evidence>
<dbReference type="NCBIfam" id="TIGR03544">
    <property type="entry name" value="DivI1A_domain"/>
    <property type="match status" value="1"/>
</dbReference>
<keyword evidence="12" id="KW-1185">Reference proteome</keyword>
<dbReference type="Gene3D" id="6.10.250.660">
    <property type="match status" value="1"/>
</dbReference>
<evidence type="ECO:0000256" key="7">
    <source>
        <dbReference type="ARBA" id="ARBA00023306"/>
    </source>
</evidence>
<keyword evidence="7" id="KW-0131">Cell cycle</keyword>
<sequence>MAITPADIHNMDFRKPPIGKRGYDEEEVDALLDEAAQELIRLIEENGALNERLRRTGGGGEPPTTVLDGEAAELAIRLGQMREGLARAEHEARRMQEQLERARHEARTAGAAAASRQDGPAGAGGDERDVRVLMMAQRTADEHVRDAQQESDRLLADAQARADQVTGDARHTAVTIEADAQRHHTEAMDGLARDRAQVLEEIDRLGQLAVGYRSALGEHVNQQLHDLDGTQGLPAALPSGTDRA</sequence>
<keyword evidence="5" id="KW-0132">Cell division</keyword>
<keyword evidence="6 9" id="KW-0175">Coiled coil</keyword>
<evidence type="ECO:0000256" key="2">
    <source>
        <dbReference type="ARBA" id="ARBA00009008"/>
    </source>
</evidence>
<dbReference type="PANTHER" id="PTHR35794:SF2">
    <property type="entry name" value="CELL DIVISION PROTEIN DIVIVA"/>
    <property type="match status" value="1"/>
</dbReference>
<protein>
    <recommendedName>
        <fullName evidence="3">Cell wall synthesis protein Wag31</fullName>
    </recommendedName>
    <alternativeName>
        <fullName evidence="8">Antigen 84</fullName>
    </alternativeName>
</protein>
<comment type="caution">
    <text evidence="11">The sequence shown here is derived from an EMBL/GenBank/DDBJ whole genome shotgun (WGS) entry which is preliminary data.</text>
</comment>
<evidence type="ECO:0000313" key="12">
    <source>
        <dbReference type="Proteomes" id="UP001241758"/>
    </source>
</evidence>